<feature type="transmembrane region" description="Helical" evidence="9">
    <location>
        <begin position="341"/>
        <end position="362"/>
    </location>
</feature>
<feature type="transmembrane region" description="Helical" evidence="9">
    <location>
        <begin position="75"/>
        <end position="94"/>
    </location>
</feature>
<dbReference type="Proteomes" id="UP000825799">
    <property type="component" value="Chromosome"/>
</dbReference>
<dbReference type="SUPFAM" id="SSF103473">
    <property type="entry name" value="MFS general substrate transporter"/>
    <property type="match status" value="1"/>
</dbReference>
<evidence type="ECO:0000256" key="9">
    <source>
        <dbReference type="SAM" id="Phobius"/>
    </source>
</evidence>
<feature type="transmembrane region" description="Helical" evidence="9">
    <location>
        <begin position="217"/>
        <end position="243"/>
    </location>
</feature>
<evidence type="ECO:0000256" key="6">
    <source>
        <dbReference type="ARBA" id="ARBA00022692"/>
    </source>
</evidence>
<keyword evidence="13" id="KW-1185">Reference proteome</keyword>
<keyword evidence="3" id="KW-0813">Transport</keyword>
<protein>
    <submittedName>
        <fullName evidence="12">MFS transporter</fullName>
    </submittedName>
</protein>
<evidence type="ECO:0000256" key="3">
    <source>
        <dbReference type="ARBA" id="ARBA00022448"/>
    </source>
</evidence>
<accession>A0ABX8WIK4</accession>
<feature type="transmembrane region" description="Helical" evidence="9">
    <location>
        <begin position="100"/>
        <end position="122"/>
    </location>
</feature>
<feature type="transmembrane region" description="Helical" evidence="9">
    <location>
        <begin position="282"/>
        <end position="301"/>
    </location>
</feature>
<keyword evidence="8 9" id="KW-0472">Membrane</keyword>
<feature type="transmembrane region" description="Helical" evidence="9">
    <location>
        <begin position="368"/>
        <end position="388"/>
    </location>
</feature>
<dbReference type="InterPro" id="IPR020846">
    <property type="entry name" value="MFS_dom"/>
</dbReference>
<dbReference type="Gene3D" id="1.20.1250.20">
    <property type="entry name" value="MFS general substrate transporter like domains"/>
    <property type="match status" value="2"/>
</dbReference>
<feature type="transmembrane region" description="Helical" evidence="9">
    <location>
        <begin position="40"/>
        <end position="63"/>
    </location>
</feature>
<keyword evidence="7 9" id="KW-1133">Transmembrane helix</keyword>
<evidence type="ECO:0000256" key="1">
    <source>
        <dbReference type="ARBA" id="ARBA00004651"/>
    </source>
</evidence>
<evidence type="ECO:0000256" key="2">
    <source>
        <dbReference type="ARBA" id="ARBA00006523"/>
    </source>
</evidence>
<evidence type="ECO:0000256" key="5">
    <source>
        <dbReference type="ARBA" id="ARBA00022597"/>
    </source>
</evidence>
<proteinExistence type="inferred from homology"/>
<dbReference type="InterPro" id="IPR011701">
    <property type="entry name" value="MFS"/>
</dbReference>
<feature type="transmembrane region" description="Helical" evidence="9">
    <location>
        <begin position="134"/>
        <end position="156"/>
    </location>
</feature>
<evidence type="ECO:0000313" key="13">
    <source>
        <dbReference type="Proteomes" id="UP000825799"/>
    </source>
</evidence>
<feature type="transmembrane region" description="Helical" evidence="9">
    <location>
        <begin position="255"/>
        <end position="275"/>
    </location>
</feature>
<feature type="domain" description="Major facilitator superfamily (MFS) profile" evidence="11">
    <location>
        <begin position="215"/>
        <end position="402"/>
    </location>
</feature>
<sequence length="402" mass="41832">MTQSRLPVTALLGANMFFSGVTYAATMPYASLVGVDNLGMSPGFFAAVMSTGAICGTFVSLGLGYLSDKLPDRRILVLITALAGILAHGLIYLFPSQLSFAIAMGLIMPLAGACYGQGFGYVRVFYLKHRRARADFMVTSLRTVFTLAWVVVPPLAGWVAAQFSIFDIYLASSLSYAAMAGIFALLMTDQRTAVQVPAPVRAEGASLLSVFELRPGVLAGLAGLIVMVGAMRLLTLTVSLFIVSDLGGTVTDVGFYAGITAAVEAPCMLLLAWLTTRLSKETLLAAAGLVMALFIGLTSVLTSVTALYWLLLLNGLGTAALMSINIPYIQDAIKGRIGLSTSLMDIVAIAANLLGAAGFGLLASGGNYRLALAVAAGLSVIGAAIMALGNLERLGRPKPALA</sequence>
<evidence type="ECO:0000313" key="12">
    <source>
        <dbReference type="EMBL" id="QYO78105.1"/>
    </source>
</evidence>
<dbReference type="EMBL" id="CP080590">
    <property type="protein sequence ID" value="QYO78105.1"/>
    <property type="molecule type" value="Genomic_DNA"/>
</dbReference>
<name>A0ABX8WIK4_9HYPH</name>
<dbReference type="PANTHER" id="PTHR23535:SF2">
    <property type="entry name" value="SUGAR EFFLUX TRANSPORTER A-RELATED"/>
    <property type="match status" value="1"/>
</dbReference>
<evidence type="ECO:0000256" key="10">
    <source>
        <dbReference type="SAM" id="SignalP"/>
    </source>
</evidence>
<feature type="transmembrane region" description="Helical" evidence="9">
    <location>
        <begin position="307"/>
        <end position="329"/>
    </location>
</feature>
<dbReference type="RefSeq" id="WP_220306585.1">
    <property type="nucleotide sequence ID" value="NZ_CP080590.1"/>
</dbReference>
<keyword evidence="6 9" id="KW-0812">Transmembrane</keyword>
<feature type="signal peptide" evidence="10">
    <location>
        <begin position="1"/>
        <end position="24"/>
    </location>
</feature>
<comment type="subcellular location">
    <subcellularLocation>
        <location evidence="1">Cell membrane</location>
        <topology evidence="1">Multi-pass membrane protein</topology>
    </subcellularLocation>
</comment>
<evidence type="ECO:0000259" key="11">
    <source>
        <dbReference type="PROSITE" id="PS50850"/>
    </source>
</evidence>
<evidence type="ECO:0000256" key="7">
    <source>
        <dbReference type="ARBA" id="ARBA00022989"/>
    </source>
</evidence>
<comment type="similarity">
    <text evidence="2">Belongs to the major facilitator superfamily. Set transporter family.</text>
</comment>
<evidence type="ECO:0000256" key="8">
    <source>
        <dbReference type="ARBA" id="ARBA00023136"/>
    </source>
</evidence>
<feature type="chain" id="PRO_5045266232" evidence="10">
    <location>
        <begin position="25"/>
        <end position="402"/>
    </location>
</feature>
<keyword evidence="5" id="KW-0762">Sugar transport</keyword>
<dbReference type="InterPro" id="IPR036259">
    <property type="entry name" value="MFS_trans_sf"/>
</dbReference>
<reference evidence="12 13" key="1">
    <citation type="submission" date="2021-08" db="EMBL/GenBank/DDBJ databases">
        <title>Devosia salina sp. nov., isolated from the South China Sea sediment.</title>
        <authorList>
            <person name="Zhou Z."/>
        </authorList>
    </citation>
    <scope>NUCLEOTIDE SEQUENCE [LARGE SCALE GENOMIC DNA]</scope>
    <source>
        <strain evidence="12 13">SCS-3</strain>
    </source>
</reference>
<keyword evidence="4" id="KW-1003">Cell membrane</keyword>
<evidence type="ECO:0000256" key="4">
    <source>
        <dbReference type="ARBA" id="ARBA00022475"/>
    </source>
</evidence>
<organism evidence="12 13">
    <name type="scientific">Devosia salina</name>
    <dbReference type="NCBI Taxonomy" id="2860336"/>
    <lineage>
        <taxon>Bacteria</taxon>
        <taxon>Pseudomonadati</taxon>
        <taxon>Pseudomonadota</taxon>
        <taxon>Alphaproteobacteria</taxon>
        <taxon>Hyphomicrobiales</taxon>
        <taxon>Devosiaceae</taxon>
        <taxon>Devosia</taxon>
    </lineage>
</organism>
<gene>
    <name evidence="12" type="ORF">K1X15_05970</name>
</gene>
<feature type="transmembrane region" description="Helical" evidence="9">
    <location>
        <begin position="168"/>
        <end position="187"/>
    </location>
</feature>
<keyword evidence="10" id="KW-0732">Signal</keyword>
<dbReference type="Pfam" id="PF07690">
    <property type="entry name" value="MFS_1"/>
    <property type="match status" value="1"/>
</dbReference>
<dbReference type="PANTHER" id="PTHR23535">
    <property type="entry name" value="SUGAR EFFLUX TRANSPORTER A-RELATED"/>
    <property type="match status" value="1"/>
</dbReference>
<dbReference type="PROSITE" id="PS50850">
    <property type="entry name" value="MFS"/>
    <property type="match status" value="1"/>
</dbReference>